<organism evidence="2 3">
    <name type="scientific">Hypsibius exemplaris</name>
    <name type="common">Freshwater tardigrade</name>
    <dbReference type="NCBI Taxonomy" id="2072580"/>
    <lineage>
        <taxon>Eukaryota</taxon>
        <taxon>Metazoa</taxon>
        <taxon>Ecdysozoa</taxon>
        <taxon>Tardigrada</taxon>
        <taxon>Eutardigrada</taxon>
        <taxon>Parachela</taxon>
        <taxon>Hypsibioidea</taxon>
        <taxon>Hypsibiidae</taxon>
        <taxon>Hypsibius</taxon>
    </lineage>
</organism>
<evidence type="ECO:0008006" key="4">
    <source>
        <dbReference type="Google" id="ProtNLM"/>
    </source>
</evidence>
<proteinExistence type="predicted"/>
<sequence length="318" mass="34051">MESELLVVLTAEAEVEPTPVATVEQMELVETPVVGEDAAPLLIDPPAVSVDVVAAAAIPTPSPQPTPPSPLLPLLHEALTAPLQTKTVTPNKEEARIQIKDTFIPPIVVPPPKNWPPPEARIIPAHPQRPAVSSHYRDSESHVGAGGSSGGKASSSSRHHHANGASSRNLVAKPTAPPTIKSELSALIREIHNSVFEEHKQHPAPVWSKRITETCQVDAKKSVPTCVDLLEAHEINAAGIPEMTVEDVKSMVARLFGPKRENLGDIFESEQIDGQGLLLLNLAGYMKLLQLPIGPAVTLHGIVQHARQLRNIAPPQDP</sequence>
<protein>
    <recommendedName>
        <fullName evidence="4">SAM domain-containing protein</fullName>
    </recommendedName>
</protein>
<evidence type="ECO:0000313" key="3">
    <source>
        <dbReference type="Proteomes" id="UP000192578"/>
    </source>
</evidence>
<evidence type="ECO:0000313" key="2">
    <source>
        <dbReference type="EMBL" id="OQV18075.1"/>
    </source>
</evidence>
<dbReference type="OrthoDB" id="2390104at2759"/>
<reference evidence="3" key="1">
    <citation type="submission" date="2017-01" db="EMBL/GenBank/DDBJ databases">
        <title>Comparative genomics of anhydrobiosis in the tardigrade Hypsibius dujardini.</title>
        <authorList>
            <person name="Yoshida Y."/>
            <person name="Koutsovoulos G."/>
            <person name="Laetsch D."/>
            <person name="Stevens L."/>
            <person name="Kumar S."/>
            <person name="Horikawa D."/>
            <person name="Ishino K."/>
            <person name="Komine S."/>
            <person name="Tomita M."/>
            <person name="Blaxter M."/>
            <person name="Arakawa K."/>
        </authorList>
    </citation>
    <scope>NUCLEOTIDE SEQUENCE [LARGE SCALE GENOMIC DNA]</scope>
    <source>
        <strain evidence="3">Z151</strain>
    </source>
</reference>
<dbReference type="Proteomes" id="UP000192578">
    <property type="component" value="Unassembled WGS sequence"/>
</dbReference>
<dbReference type="AlphaFoldDB" id="A0A1W0WSA1"/>
<gene>
    <name evidence="2" type="ORF">BV898_07846</name>
</gene>
<dbReference type="Gene3D" id="1.10.150.50">
    <property type="entry name" value="Transcription Factor, Ets-1"/>
    <property type="match status" value="1"/>
</dbReference>
<feature type="region of interest" description="Disordered" evidence="1">
    <location>
        <begin position="118"/>
        <end position="176"/>
    </location>
</feature>
<dbReference type="EMBL" id="MTYJ01000053">
    <property type="protein sequence ID" value="OQV18075.1"/>
    <property type="molecule type" value="Genomic_DNA"/>
</dbReference>
<comment type="caution">
    <text evidence="2">The sequence shown here is derived from an EMBL/GenBank/DDBJ whole genome shotgun (WGS) entry which is preliminary data.</text>
</comment>
<evidence type="ECO:0000256" key="1">
    <source>
        <dbReference type="SAM" id="MobiDB-lite"/>
    </source>
</evidence>
<dbReference type="InterPro" id="IPR013761">
    <property type="entry name" value="SAM/pointed_sf"/>
</dbReference>
<keyword evidence="3" id="KW-1185">Reference proteome</keyword>
<accession>A0A1W0WSA1</accession>
<name>A0A1W0WSA1_HYPEX</name>